<keyword evidence="2" id="KW-1185">Reference proteome</keyword>
<dbReference type="RefSeq" id="YP_009097941.1">
    <property type="nucleotide sequence ID" value="NC_025416.1"/>
</dbReference>
<dbReference type="GeneID" id="22276199"/>
<evidence type="ECO:0000313" key="1">
    <source>
        <dbReference type="EMBL" id="AII26851.1"/>
    </source>
</evidence>
<protein>
    <submittedName>
        <fullName evidence="1">Uncharacterized protein</fullName>
    </submittedName>
</protein>
<dbReference type="KEGG" id="vg:22276199"/>
<evidence type="ECO:0000313" key="2">
    <source>
        <dbReference type="Proteomes" id="UP000028960"/>
    </source>
</evidence>
<dbReference type="Proteomes" id="UP000028960">
    <property type="component" value="Segment"/>
</dbReference>
<dbReference type="EMBL" id="KJ888149">
    <property type="protein sequence ID" value="AII26851.1"/>
    <property type="molecule type" value="Genomic_DNA"/>
</dbReference>
<sequence length="54" mass="6242">MTIKEIINQLQAVENKELELFVCDKEGNNFSIKDITLFDSEAEHEENNPLGINY</sequence>
<reference evidence="1 2" key="1">
    <citation type="journal article" date="2014" name="Appl. Environ. Microbiol.">
        <title>Combined Use of Bacteriophage K and a Novel Bacteriophage To Reduce Staphylococcus aureus Biofilm Formation.</title>
        <authorList>
            <person name="Alves D.R."/>
            <person name="Gaudion A."/>
            <person name="Bean J.E."/>
            <person name="Perez Esteban P."/>
            <person name="Arnot T.C."/>
            <person name="Harper D.R."/>
            <person name="Kot W."/>
            <person name="Hansen L.H."/>
            <person name="Enright M.C."/>
            <person name="Jenkins A.T."/>
        </authorList>
    </citation>
    <scope>NUCLEOTIDE SEQUENCE [LARGE SCALE GENOMIC DNA]</scope>
</reference>
<name>A0A076G3S9_9CAUD</name>
<proteinExistence type="predicted"/>
<organism evidence="1 2">
    <name type="scientific">Staphylococcus phage MCE-2014</name>
    <dbReference type="NCBI Taxonomy" id="1524910"/>
    <lineage>
        <taxon>Viruses</taxon>
        <taxon>Duplodnaviria</taxon>
        <taxon>Heunggongvirae</taxon>
        <taxon>Uroviricota</taxon>
        <taxon>Caudoviricetes</taxon>
        <taxon>Herelleviridae</taxon>
        <taxon>Twortvirinae</taxon>
        <taxon>Kayvirus</taxon>
        <taxon>Kayvirus MCE2014</taxon>
    </lineage>
</organism>
<accession>A0A076G3S9</accession>